<protein>
    <submittedName>
        <fullName evidence="1">Uncharacterized protein</fullName>
    </submittedName>
</protein>
<proteinExistence type="predicted"/>
<accession>A0A8T3A7L2</accession>
<dbReference type="AlphaFoldDB" id="A0A8T3A7L2"/>
<sequence>MVVSTRHLLEDVPWCMVFVDDIVLVDKTREGVEGKLGLWRSTLLHIFLL</sequence>
<name>A0A8T3A7L2_DENNO</name>
<comment type="caution">
    <text evidence="1">The sequence shown here is derived from an EMBL/GenBank/DDBJ whole genome shotgun (WGS) entry which is preliminary data.</text>
</comment>
<keyword evidence="2" id="KW-1185">Reference proteome</keyword>
<gene>
    <name evidence="1" type="ORF">KFK09_026363</name>
</gene>
<dbReference type="EMBL" id="JAGYWB010000018">
    <property type="protein sequence ID" value="KAI0492098.1"/>
    <property type="molecule type" value="Genomic_DNA"/>
</dbReference>
<evidence type="ECO:0000313" key="1">
    <source>
        <dbReference type="EMBL" id="KAI0492098.1"/>
    </source>
</evidence>
<reference evidence="1" key="1">
    <citation type="journal article" date="2022" name="Front. Genet.">
        <title>Chromosome-Scale Assembly of the Dendrobium nobile Genome Provides Insights Into the Molecular Mechanism of the Biosynthesis of the Medicinal Active Ingredient of Dendrobium.</title>
        <authorList>
            <person name="Xu Q."/>
            <person name="Niu S.-C."/>
            <person name="Li K.-L."/>
            <person name="Zheng P.-J."/>
            <person name="Zhang X.-J."/>
            <person name="Jia Y."/>
            <person name="Liu Y."/>
            <person name="Niu Y.-X."/>
            <person name="Yu L.-H."/>
            <person name="Chen D.-F."/>
            <person name="Zhang G.-Q."/>
        </authorList>
    </citation>
    <scope>NUCLEOTIDE SEQUENCE</scope>
    <source>
        <tissue evidence="1">Leaf</tissue>
    </source>
</reference>
<organism evidence="1 2">
    <name type="scientific">Dendrobium nobile</name>
    <name type="common">Orchid</name>
    <dbReference type="NCBI Taxonomy" id="94219"/>
    <lineage>
        <taxon>Eukaryota</taxon>
        <taxon>Viridiplantae</taxon>
        <taxon>Streptophyta</taxon>
        <taxon>Embryophyta</taxon>
        <taxon>Tracheophyta</taxon>
        <taxon>Spermatophyta</taxon>
        <taxon>Magnoliopsida</taxon>
        <taxon>Liliopsida</taxon>
        <taxon>Asparagales</taxon>
        <taxon>Orchidaceae</taxon>
        <taxon>Epidendroideae</taxon>
        <taxon>Malaxideae</taxon>
        <taxon>Dendrobiinae</taxon>
        <taxon>Dendrobium</taxon>
    </lineage>
</organism>
<evidence type="ECO:0000313" key="2">
    <source>
        <dbReference type="Proteomes" id="UP000829196"/>
    </source>
</evidence>
<dbReference type="OrthoDB" id="418748at2759"/>
<dbReference type="Proteomes" id="UP000829196">
    <property type="component" value="Unassembled WGS sequence"/>
</dbReference>
<dbReference type="SMR" id="A0A8T3A7L2"/>